<reference evidence="2" key="1">
    <citation type="journal article" date="2010" name="Nat. Biotechnol.">
        <title>Draft genome sequence of the oilseed species Ricinus communis.</title>
        <authorList>
            <person name="Chan A.P."/>
            <person name="Crabtree J."/>
            <person name="Zhao Q."/>
            <person name="Lorenzi H."/>
            <person name="Orvis J."/>
            <person name="Puiu D."/>
            <person name="Melake-Berhan A."/>
            <person name="Jones K.M."/>
            <person name="Redman J."/>
            <person name="Chen G."/>
            <person name="Cahoon E.B."/>
            <person name="Gedil M."/>
            <person name="Stanke M."/>
            <person name="Haas B.J."/>
            <person name="Wortman J.R."/>
            <person name="Fraser-Liggett C.M."/>
            <person name="Ravel J."/>
            <person name="Rabinowicz P.D."/>
        </authorList>
    </citation>
    <scope>NUCLEOTIDE SEQUENCE [LARGE SCALE GENOMIC DNA]</scope>
    <source>
        <strain evidence="2">cv. Hale</strain>
    </source>
</reference>
<sequence>MDLRVMSMKDLVLKVEQGLRIQLRTRRQGPPDLLLLLAFPFPTSSTWLLEFAKAALLIDA</sequence>
<organism evidence="1 2">
    <name type="scientific">Ricinus communis</name>
    <name type="common">Castor bean</name>
    <dbReference type="NCBI Taxonomy" id="3988"/>
    <lineage>
        <taxon>Eukaryota</taxon>
        <taxon>Viridiplantae</taxon>
        <taxon>Streptophyta</taxon>
        <taxon>Embryophyta</taxon>
        <taxon>Tracheophyta</taxon>
        <taxon>Spermatophyta</taxon>
        <taxon>Magnoliopsida</taxon>
        <taxon>eudicotyledons</taxon>
        <taxon>Gunneridae</taxon>
        <taxon>Pentapetalae</taxon>
        <taxon>rosids</taxon>
        <taxon>fabids</taxon>
        <taxon>Malpighiales</taxon>
        <taxon>Euphorbiaceae</taxon>
        <taxon>Acalyphoideae</taxon>
        <taxon>Acalypheae</taxon>
        <taxon>Ricinus</taxon>
    </lineage>
</organism>
<evidence type="ECO:0000313" key="2">
    <source>
        <dbReference type="Proteomes" id="UP000008311"/>
    </source>
</evidence>
<protein>
    <submittedName>
        <fullName evidence="1">Uncharacterized protein</fullName>
    </submittedName>
</protein>
<evidence type="ECO:0000313" key="1">
    <source>
        <dbReference type="EMBL" id="EEF46707.1"/>
    </source>
</evidence>
<proteinExistence type="predicted"/>
<dbReference type="EMBL" id="EQ973795">
    <property type="protein sequence ID" value="EEF46707.1"/>
    <property type="molecule type" value="Genomic_DNA"/>
</dbReference>
<dbReference type="Proteomes" id="UP000008311">
    <property type="component" value="Unassembled WGS sequence"/>
</dbReference>
<gene>
    <name evidence="1" type="ORF">RCOM_1377520</name>
</gene>
<name>B9RPI6_RICCO</name>
<dbReference type="InParanoid" id="B9RPI6"/>
<accession>B9RPI6</accession>
<dbReference type="AlphaFoldDB" id="B9RPI6"/>
<keyword evidence="2" id="KW-1185">Reference proteome</keyword>